<evidence type="ECO:0000259" key="2">
    <source>
        <dbReference type="PROSITE" id="PS51411"/>
    </source>
</evidence>
<dbReference type="GeneID" id="25030252"/>
<feature type="compositionally biased region" description="Low complexity" evidence="1">
    <location>
        <begin position="231"/>
        <end position="241"/>
    </location>
</feature>
<dbReference type="Pfam" id="PF04468">
    <property type="entry name" value="PSP1"/>
    <property type="match status" value="1"/>
</dbReference>
<dbReference type="AlphaFoldDB" id="S9QXN7"/>
<feature type="compositionally biased region" description="Polar residues" evidence="1">
    <location>
        <begin position="156"/>
        <end position="194"/>
    </location>
</feature>
<dbReference type="PANTHER" id="PTHR43830">
    <property type="entry name" value="PROTEIN PSP1"/>
    <property type="match status" value="1"/>
</dbReference>
<name>S9QXN7_SCHOY</name>
<sequence length="774" mass="83305">MDTVFVPNPKLNSFSPSDRQLSIMESWNPVSSFASPSTSSSHPLPSDSQPSAQMDTSSPRFSAFPNQKSPSLVPGPSSISPFTSASSNSYSGFPSQAFPNPSLLENPVSRFHDSSPPSSSSSLSSPNQRGLYNHSSQLLSDDLSFDPKGSIPPNELLSSTWSKGPSPNFSPSQDRYTSQAPTSLSKGQLTNPSALANPLRASPNNPEKWNRLSFSESLSPSLSGQTQLFALQQQQQQQQAASVQNSTPFPMQSVRPSTGDVYSSLSTGLSARRPSLNTDNHGRPIPATTLRLPGRSSLNGGSQASPNLQNVALNLSPRHPVAQAPLSADPTFSSFDFLSDNSIWSKASASPTTKYNLSSTAAPSQASDPIVPLSSSRLSGQANNVQNLVSDRLDLANTNGFTPRASRSWARHSASGTSRSSLFSPTTGRVSANLENNLAQLSLKQRSNSASFPSINTANSPIVPEDLVSGGNSFEEMASPNDLAEDRFAWPRGQRRSSITDPKNYRLVPPPLRSSFDVSTNPISMRPTLLSSNRVPSSAPPQTLHFANVPPLSAPLSDVLETDVDAPSAMAQANASASNLLLVEFKAGRTDVFVADAGHLTGVKLSSYVIVEADRGQDLGRVIAKDLSLVEAAARLASLKEEQLAALQAAEGNNGFGAKSDNSVSVTATGLHPKHIYRLAESREVDELASKYQDESQALLVCQAKVRQRKLPMEVLDGEYQWDRKKLTFYYHAKQRIDFRELVRDLFKVYKTRIWMCAVTESNIPPNDSAGASW</sequence>
<evidence type="ECO:0000256" key="1">
    <source>
        <dbReference type="SAM" id="MobiDB-lite"/>
    </source>
</evidence>
<feature type="compositionally biased region" description="Polar residues" evidence="1">
    <location>
        <begin position="90"/>
        <end position="99"/>
    </location>
</feature>
<dbReference type="GO" id="GO:0005737">
    <property type="term" value="C:cytoplasm"/>
    <property type="evidence" value="ECO:0007669"/>
    <property type="project" value="TreeGrafter"/>
</dbReference>
<feature type="compositionally biased region" description="Low complexity" evidence="1">
    <location>
        <begin position="77"/>
        <end position="89"/>
    </location>
</feature>
<dbReference type="NCBIfam" id="NF041131">
    <property type="entry name" value="RicT_YaaT_fam"/>
    <property type="match status" value="1"/>
</dbReference>
<dbReference type="EMBL" id="KE503208">
    <property type="protein sequence ID" value="EPX71050.1"/>
    <property type="molecule type" value="Genomic_DNA"/>
</dbReference>
<proteinExistence type="predicted"/>
<feature type="compositionally biased region" description="Polar residues" evidence="1">
    <location>
        <begin position="296"/>
        <end position="306"/>
    </location>
</feature>
<feature type="compositionally biased region" description="Low complexity" evidence="1">
    <location>
        <begin position="31"/>
        <end position="51"/>
    </location>
</feature>
<evidence type="ECO:0000313" key="3">
    <source>
        <dbReference type="EMBL" id="EPX71050.1"/>
    </source>
</evidence>
<dbReference type="HOGENOM" id="CLU_371372_0_0_1"/>
<feature type="compositionally biased region" description="Low complexity" evidence="1">
    <location>
        <begin position="404"/>
        <end position="415"/>
    </location>
</feature>
<reference evidence="3 4" key="1">
    <citation type="journal article" date="2011" name="Science">
        <title>Comparative functional genomics of the fission yeasts.</title>
        <authorList>
            <person name="Rhind N."/>
            <person name="Chen Z."/>
            <person name="Yassour M."/>
            <person name="Thompson D.A."/>
            <person name="Haas B.J."/>
            <person name="Habib N."/>
            <person name="Wapinski I."/>
            <person name="Roy S."/>
            <person name="Lin M.F."/>
            <person name="Heiman D.I."/>
            <person name="Young S.K."/>
            <person name="Furuya K."/>
            <person name="Guo Y."/>
            <person name="Pidoux A."/>
            <person name="Chen H.M."/>
            <person name="Robbertse B."/>
            <person name="Goldberg J.M."/>
            <person name="Aoki K."/>
            <person name="Bayne E.H."/>
            <person name="Berlin A.M."/>
            <person name="Desjardins C.A."/>
            <person name="Dobbs E."/>
            <person name="Dukaj L."/>
            <person name="Fan L."/>
            <person name="FitzGerald M.G."/>
            <person name="French C."/>
            <person name="Gujja S."/>
            <person name="Hansen K."/>
            <person name="Keifenheim D."/>
            <person name="Levin J.Z."/>
            <person name="Mosher R.A."/>
            <person name="Mueller C.A."/>
            <person name="Pfiffner J."/>
            <person name="Priest M."/>
            <person name="Russ C."/>
            <person name="Smialowska A."/>
            <person name="Swoboda P."/>
            <person name="Sykes S.M."/>
            <person name="Vaughn M."/>
            <person name="Vengrova S."/>
            <person name="Yoder R."/>
            <person name="Zeng Q."/>
            <person name="Allshire R."/>
            <person name="Baulcombe D."/>
            <person name="Birren B.W."/>
            <person name="Brown W."/>
            <person name="Ekwall K."/>
            <person name="Kellis M."/>
            <person name="Leatherwood J."/>
            <person name="Levin H."/>
            <person name="Margalit H."/>
            <person name="Martienssen R."/>
            <person name="Nieduszynski C.A."/>
            <person name="Spatafora J.W."/>
            <person name="Friedman N."/>
            <person name="Dalgaard J.Z."/>
            <person name="Baumann P."/>
            <person name="Niki H."/>
            <person name="Regev A."/>
            <person name="Nusbaum C."/>
        </authorList>
    </citation>
    <scope>NUCLEOTIDE SEQUENCE [LARGE SCALE GENOMIC DNA]</scope>
    <source>
        <strain evidence="4">yFS286</strain>
    </source>
</reference>
<keyword evidence="4" id="KW-1185">Reference proteome</keyword>
<feature type="domain" description="PSP1 C-terminal" evidence="2">
    <location>
        <begin position="674"/>
        <end position="759"/>
    </location>
</feature>
<protein>
    <submittedName>
        <fullName evidence="3">PSP1 family protein</fullName>
    </submittedName>
</protein>
<dbReference type="OrthoDB" id="243127at2759"/>
<gene>
    <name evidence="3" type="ORF">SOCG_01270</name>
</gene>
<dbReference type="Proteomes" id="UP000016088">
    <property type="component" value="Unassembled WGS sequence"/>
</dbReference>
<feature type="compositionally biased region" description="Polar residues" evidence="1">
    <location>
        <begin position="52"/>
        <end position="70"/>
    </location>
</feature>
<dbReference type="VEuPathDB" id="FungiDB:SOCG_01270"/>
<organism evidence="3 4">
    <name type="scientific">Schizosaccharomyces octosporus (strain yFS286)</name>
    <name type="common">Fission yeast</name>
    <name type="synonym">Octosporomyces octosporus</name>
    <dbReference type="NCBI Taxonomy" id="483514"/>
    <lineage>
        <taxon>Eukaryota</taxon>
        <taxon>Fungi</taxon>
        <taxon>Dikarya</taxon>
        <taxon>Ascomycota</taxon>
        <taxon>Taphrinomycotina</taxon>
        <taxon>Schizosaccharomycetes</taxon>
        <taxon>Schizosaccharomycetales</taxon>
        <taxon>Schizosaccharomycetaceae</taxon>
        <taxon>Schizosaccharomyces</taxon>
    </lineage>
</organism>
<dbReference type="InterPro" id="IPR007557">
    <property type="entry name" value="PSP1_C"/>
</dbReference>
<accession>S9QXN7</accession>
<feature type="compositionally biased region" description="Low complexity" evidence="1">
    <location>
        <begin position="114"/>
        <end position="126"/>
    </location>
</feature>
<dbReference type="PROSITE" id="PS51411">
    <property type="entry name" value="PSP1_C"/>
    <property type="match status" value="1"/>
</dbReference>
<dbReference type="RefSeq" id="XP_013019679.1">
    <property type="nucleotide sequence ID" value="XM_013164225.1"/>
</dbReference>
<dbReference type="eggNOG" id="KOG4679">
    <property type="taxonomic scope" value="Eukaryota"/>
</dbReference>
<feature type="compositionally biased region" description="Polar residues" evidence="1">
    <location>
        <begin position="242"/>
        <end position="279"/>
    </location>
</feature>
<feature type="region of interest" description="Disordered" evidence="1">
    <location>
        <begin position="31"/>
        <end position="218"/>
    </location>
</feature>
<evidence type="ECO:0000313" key="4">
    <source>
        <dbReference type="Proteomes" id="UP000016088"/>
    </source>
</evidence>
<dbReference type="OMA" id="HAKQRID"/>
<dbReference type="PANTHER" id="PTHR43830:SF3">
    <property type="entry name" value="PROTEIN PSP1"/>
    <property type="match status" value="1"/>
</dbReference>
<dbReference type="InterPro" id="IPR047767">
    <property type="entry name" value="PSP1-like"/>
</dbReference>
<feature type="region of interest" description="Disordered" evidence="1">
    <location>
        <begin position="231"/>
        <end position="306"/>
    </location>
</feature>
<feature type="compositionally biased region" description="Polar residues" evidence="1">
    <location>
        <begin position="416"/>
        <end position="428"/>
    </location>
</feature>
<feature type="region of interest" description="Disordered" evidence="1">
    <location>
        <begin position="400"/>
        <end position="428"/>
    </location>
</feature>